<feature type="domain" description="HAMP" evidence="7">
    <location>
        <begin position="335"/>
        <end position="388"/>
    </location>
</feature>
<sequence>MSDVAIMREFSVASPLSAAPLRNELAEKPGVLSNLAIGTRVGLLVVIALATVIVTVGLFLIADHRMERSTGRLASFGDLVVLAASAERRVADLQIKARDFVVNRDASAAVGFREGAAEVDRLLDRIAAHPGADTVGGHVDGMRATVRDAVARFADVTATSEIMGLDEHSGLRGKLRASVEAVETELRKWPVKMVAQTYVRMLTMRVIEKDFILYGDPGAMGAHKKAFREFEFGMMESGLDAPTQERLVTLAGAYRADLAAFVENHGKLSVEVEAFNTALAAMPGRFAGLFDFASSGMETARGEKDFVRDATGRAGLLAGVIIVVLFLLLSLVLVRSITAPLRSIERAMRGLAAGDRLSHVPGASRKDEIGAMARAIQVFRENAEEMERLKAADEINERQRKEEFAARLGGLAHALDSEVQSTVMTVVEQAAGIAELAERMNGAARRTGEQSAGVAEAAREATVNVQTVAASTDELATASRAIGSQVAEVMDIVRAAVEQGQRTEGVVATLEAAMRNIGEAARLITGIAKQTNLLALNATIEAAHAGEAGKGFAVVASEVKTLANQTARATDEIGGQIVAVQTAARTVIGHIQEVKQVIQRIDAIAGMITHSITEQGGATEAISQSATRAADGTCEVSELITAVSEDASETRHLAQTLDRSAADVTDQVRRLKERLTRLLSDSNSLAA</sequence>
<dbReference type="AlphaFoldDB" id="W9H5V0"/>
<name>W9H5V0_9PROT</name>
<evidence type="ECO:0000256" key="3">
    <source>
        <dbReference type="PROSITE-ProRule" id="PRU00284"/>
    </source>
</evidence>
<dbReference type="Pfam" id="PF00015">
    <property type="entry name" value="MCPsignal"/>
    <property type="match status" value="1"/>
</dbReference>
<dbReference type="PROSITE" id="PS50111">
    <property type="entry name" value="CHEMOTAXIS_TRANSDUC_2"/>
    <property type="match status" value="1"/>
</dbReference>
<evidence type="ECO:0000256" key="2">
    <source>
        <dbReference type="ARBA" id="ARBA00029447"/>
    </source>
</evidence>
<dbReference type="GO" id="GO:0016020">
    <property type="term" value="C:membrane"/>
    <property type="evidence" value="ECO:0007669"/>
    <property type="project" value="InterPro"/>
</dbReference>
<feature type="domain" description="Methyl-accepting transducer" evidence="6">
    <location>
        <begin position="429"/>
        <end position="661"/>
    </location>
</feature>
<feature type="coiled-coil region" evidence="4">
    <location>
        <begin position="654"/>
        <end position="681"/>
    </location>
</feature>
<evidence type="ECO:0000313" key="8">
    <source>
        <dbReference type="EMBL" id="EWY40156.1"/>
    </source>
</evidence>
<dbReference type="GO" id="GO:0007165">
    <property type="term" value="P:signal transduction"/>
    <property type="evidence" value="ECO:0007669"/>
    <property type="project" value="UniProtKB-KW"/>
</dbReference>
<evidence type="ECO:0000256" key="4">
    <source>
        <dbReference type="SAM" id="Coils"/>
    </source>
</evidence>
<accession>W9H5V0</accession>
<dbReference type="PATRIC" id="fig|1385369.3.peg.3014"/>
<dbReference type="STRING" id="1385369.N825_03875"/>
<dbReference type="PROSITE" id="PS50885">
    <property type="entry name" value="HAMP"/>
    <property type="match status" value="1"/>
</dbReference>
<evidence type="ECO:0000256" key="5">
    <source>
        <dbReference type="SAM" id="Phobius"/>
    </source>
</evidence>
<reference evidence="8 9" key="1">
    <citation type="submission" date="2013-08" db="EMBL/GenBank/DDBJ databases">
        <title>The genome sequence of Skermanella stibiiresistens.</title>
        <authorList>
            <person name="Zhu W."/>
            <person name="Wang G."/>
        </authorList>
    </citation>
    <scope>NUCLEOTIDE SEQUENCE [LARGE SCALE GENOMIC DNA]</scope>
    <source>
        <strain evidence="8 9">SB22</strain>
    </source>
</reference>
<evidence type="ECO:0000259" key="6">
    <source>
        <dbReference type="PROSITE" id="PS50111"/>
    </source>
</evidence>
<evidence type="ECO:0008006" key="10">
    <source>
        <dbReference type="Google" id="ProtNLM"/>
    </source>
</evidence>
<proteinExistence type="inferred from homology"/>
<dbReference type="PANTHER" id="PTHR32089">
    <property type="entry name" value="METHYL-ACCEPTING CHEMOTAXIS PROTEIN MCPB"/>
    <property type="match status" value="1"/>
</dbReference>
<keyword evidence="1 3" id="KW-0807">Transducer</keyword>
<dbReference type="Gene3D" id="6.10.340.10">
    <property type="match status" value="1"/>
</dbReference>
<dbReference type="Pfam" id="PF00672">
    <property type="entry name" value="HAMP"/>
    <property type="match status" value="1"/>
</dbReference>
<dbReference type="CDD" id="cd06225">
    <property type="entry name" value="HAMP"/>
    <property type="match status" value="1"/>
</dbReference>
<evidence type="ECO:0000313" key="9">
    <source>
        <dbReference type="Proteomes" id="UP000019486"/>
    </source>
</evidence>
<evidence type="ECO:0000256" key="1">
    <source>
        <dbReference type="ARBA" id="ARBA00023224"/>
    </source>
</evidence>
<organism evidence="8 9">
    <name type="scientific">Skermanella stibiiresistens SB22</name>
    <dbReference type="NCBI Taxonomy" id="1385369"/>
    <lineage>
        <taxon>Bacteria</taxon>
        <taxon>Pseudomonadati</taxon>
        <taxon>Pseudomonadota</taxon>
        <taxon>Alphaproteobacteria</taxon>
        <taxon>Rhodospirillales</taxon>
        <taxon>Azospirillaceae</taxon>
        <taxon>Skermanella</taxon>
    </lineage>
</organism>
<dbReference type="InterPro" id="IPR032255">
    <property type="entry name" value="HBM"/>
</dbReference>
<dbReference type="RefSeq" id="WP_157619221.1">
    <property type="nucleotide sequence ID" value="NZ_AVFL01000009.1"/>
</dbReference>
<protein>
    <recommendedName>
        <fullName evidence="10">Methyl-accepting chemotaxis protein</fullName>
    </recommendedName>
</protein>
<evidence type="ECO:0000259" key="7">
    <source>
        <dbReference type="PROSITE" id="PS50885"/>
    </source>
</evidence>
<keyword evidence="5" id="KW-0812">Transmembrane</keyword>
<dbReference type="SMART" id="SM00304">
    <property type="entry name" value="HAMP"/>
    <property type="match status" value="1"/>
</dbReference>
<dbReference type="OrthoDB" id="3289104at2"/>
<dbReference type="PANTHER" id="PTHR32089:SF112">
    <property type="entry name" value="LYSOZYME-LIKE PROTEIN-RELATED"/>
    <property type="match status" value="1"/>
</dbReference>
<comment type="similarity">
    <text evidence="2">Belongs to the methyl-accepting chemotaxis (MCP) protein family.</text>
</comment>
<keyword evidence="9" id="KW-1185">Reference proteome</keyword>
<dbReference type="SMART" id="SM00283">
    <property type="entry name" value="MA"/>
    <property type="match status" value="1"/>
</dbReference>
<dbReference type="EMBL" id="AVFL01000009">
    <property type="protein sequence ID" value="EWY40156.1"/>
    <property type="molecule type" value="Genomic_DNA"/>
</dbReference>
<keyword evidence="4" id="KW-0175">Coiled coil</keyword>
<keyword evidence="5" id="KW-0472">Membrane</keyword>
<dbReference type="Proteomes" id="UP000019486">
    <property type="component" value="Unassembled WGS sequence"/>
</dbReference>
<dbReference type="SUPFAM" id="SSF58104">
    <property type="entry name" value="Methyl-accepting chemotaxis protein (MCP) signaling domain"/>
    <property type="match status" value="1"/>
</dbReference>
<comment type="caution">
    <text evidence="8">The sequence shown here is derived from an EMBL/GenBank/DDBJ whole genome shotgun (WGS) entry which is preliminary data.</text>
</comment>
<dbReference type="InterPro" id="IPR003660">
    <property type="entry name" value="HAMP_dom"/>
</dbReference>
<feature type="transmembrane region" description="Helical" evidence="5">
    <location>
        <begin position="41"/>
        <end position="62"/>
    </location>
</feature>
<keyword evidence="5" id="KW-1133">Transmembrane helix</keyword>
<dbReference type="SMART" id="SM01358">
    <property type="entry name" value="HBM"/>
    <property type="match status" value="1"/>
</dbReference>
<gene>
    <name evidence="8" type="ORF">N825_03875</name>
</gene>
<dbReference type="InterPro" id="IPR004089">
    <property type="entry name" value="MCPsignal_dom"/>
</dbReference>
<feature type="transmembrane region" description="Helical" evidence="5">
    <location>
        <begin position="314"/>
        <end position="334"/>
    </location>
</feature>
<dbReference type="Gene3D" id="1.10.287.950">
    <property type="entry name" value="Methyl-accepting chemotaxis protein"/>
    <property type="match status" value="1"/>
</dbReference>